<accession>A0ABT9IJC5</accession>
<dbReference type="InterPro" id="IPR051783">
    <property type="entry name" value="NAD(P)-dependent_oxidoreduct"/>
</dbReference>
<keyword evidence="1" id="KW-1133">Transmembrane helix</keyword>
<dbReference type="SUPFAM" id="SSF51735">
    <property type="entry name" value="NAD(P)-binding Rossmann-fold domains"/>
    <property type="match status" value="1"/>
</dbReference>
<proteinExistence type="predicted"/>
<keyword evidence="4" id="KW-1185">Reference proteome</keyword>
<dbReference type="Proteomes" id="UP001232725">
    <property type="component" value="Unassembled WGS sequence"/>
</dbReference>
<organism evidence="3 4">
    <name type="scientific">Arthrobacter horti</name>
    <dbReference type="NCBI Taxonomy" id="3068273"/>
    <lineage>
        <taxon>Bacteria</taxon>
        <taxon>Bacillati</taxon>
        <taxon>Actinomycetota</taxon>
        <taxon>Actinomycetes</taxon>
        <taxon>Micrococcales</taxon>
        <taxon>Micrococcaceae</taxon>
        <taxon>Arthrobacter</taxon>
    </lineage>
</organism>
<dbReference type="InterPro" id="IPR001509">
    <property type="entry name" value="Epimerase_deHydtase"/>
</dbReference>
<sequence>MNASTAGTEHAGPFATPGLRVLLLGSTGFVGCRVAASLLAAGGIRLVTMSRRTLEPPPFPHATTLVGDLRDPGAVANALHGVDVVINAASYVGRDAALAREVNVTGTRNLLAGCRSLGIRRVIQLSTTSVYGSGLHRGITEDGAGYHPQSAASAGRAVAEAEVLDFGGTVVRPNLVFGIGDRWVIPGIVRMMRAGRWPGDGSARLSMIDVGALGRILASLALSDPLPGRAFHAAASGPTGVTELLAAVERELGTPRPRFEAGSEAPEAKAALKAEGFSPHQVELVTQDHWYSVKALRAALPQVDLGPRLPDAGTWRAYRDAGL</sequence>
<dbReference type="Pfam" id="PF01370">
    <property type="entry name" value="Epimerase"/>
    <property type="match status" value="1"/>
</dbReference>
<dbReference type="PANTHER" id="PTHR48079">
    <property type="entry name" value="PROTEIN YEEZ"/>
    <property type="match status" value="1"/>
</dbReference>
<gene>
    <name evidence="3" type="ORF">Q9R02_00865</name>
</gene>
<feature type="transmembrane region" description="Helical" evidence="1">
    <location>
        <begin position="21"/>
        <end position="44"/>
    </location>
</feature>
<dbReference type="Gene3D" id="3.40.50.720">
    <property type="entry name" value="NAD(P)-binding Rossmann-like Domain"/>
    <property type="match status" value="1"/>
</dbReference>
<feature type="domain" description="NAD-dependent epimerase/dehydratase" evidence="2">
    <location>
        <begin position="21"/>
        <end position="210"/>
    </location>
</feature>
<dbReference type="InterPro" id="IPR036291">
    <property type="entry name" value="NAD(P)-bd_dom_sf"/>
</dbReference>
<reference evidence="3 4" key="1">
    <citation type="submission" date="2023-08" db="EMBL/GenBank/DDBJ databases">
        <title>Arthrobacter horti sp. nov., isolated from forest soil.</title>
        <authorList>
            <person name="Park M."/>
        </authorList>
    </citation>
    <scope>NUCLEOTIDE SEQUENCE [LARGE SCALE GENOMIC DNA]</scope>
    <source>
        <strain evidence="3 4">YJM1</strain>
    </source>
</reference>
<keyword evidence="1" id="KW-0812">Transmembrane</keyword>
<dbReference type="EMBL" id="JAVALS010000001">
    <property type="protein sequence ID" value="MDP5225705.1"/>
    <property type="molecule type" value="Genomic_DNA"/>
</dbReference>
<dbReference type="PANTHER" id="PTHR48079:SF6">
    <property type="entry name" value="NAD(P)-BINDING DOMAIN-CONTAINING PROTEIN-RELATED"/>
    <property type="match status" value="1"/>
</dbReference>
<evidence type="ECO:0000313" key="4">
    <source>
        <dbReference type="Proteomes" id="UP001232725"/>
    </source>
</evidence>
<protein>
    <submittedName>
        <fullName evidence="3">NAD(P)-dependent oxidoreductase</fullName>
    </submittedName>
</protein>
<evidence type="ECO:0000256" key="1">
    <source>
        <dbReference type="SAM" id="Phobius"/>
    </source>
</evidence>
<evidence type="ECO:0000313" key="3">
    <source>
        <dbReference type="EMBL" id="MDP5225705.1"/>
    </source>
</evidence>
<comment type="caution">
    <text evidence="3">The sequence shown here is derived from an EMBL/GenBank/DDBJ whole genome shotgun (WGS) entry which is preliminary data.</text>
</comment>
<evidence type="ECO:0000259" key="2">
    <source>
        <dbReference type="Pfam" id="PF01370"/>
    </source>
</evidence>
<dbReference type="RefSeq" id="WP_305994747.1">
    <property type="nucleotide sequence ID" value="NZ_JAVALS010000001.1"/>
</dbReference>
<keyword evidence="1" id="KW-0472">Membrane</keyword>
<name>A0ABT9IJC5_9MICC</name>